<accession>A0A2B4RYJ0</accession>
<feature type="region of interest" description="Disordered" evidence="1">
    <location>
        <begin position="112"/>
        <end position="279"/>
    </location>
</feature>
<dbReference type="EMBL" id="LSMT01000279">
    <property type="protein sequence ID" value="PFX21388.1"/>
    <property type="molecule type" value="Genomic_DNA"/>
</dbReference>
<dbReference type="PANTHER" id="PTHR24637:SF421">
    <property type="entry name" value="CUTICLE COLLAGEN DPY-2"/>
    <property type="match status" value="1"/>
</dbReference>
<keyword evidence="3" id="KW-1185">Reference proteome</keyword>
<feature type="compositionally biased region" description="Low complexity" evidence="1">
    <location>
        <begin position="210"/>
        <end position="222"/>
    </location>
</feature>
<protein>
    <submittedName>
        <fullName evidence="2">Collagen alpha-1(VI) chain</fullName>
    </submittedName>
</protein>
<name>A0A2B4RYJ0_STYPI</name>
<dbReference type="AlphaFoldDB" id="A0A2B4RYJ0"/>
<dbReference type="InterPro" id="IPR008160">
    <property type="entry name" value="Collagen"/>
</dbReference>
<feature type="compositionally biased region" description="Low complexity" evidence="1">
    <location>
        <begin position="157"/>
        <end position="166"/>
    </location>
</feature>
<evidence type="ECO:0000256" key="1">
    <source>
        <dbReference type="SAM" id="MobiDB-lite"/>
    </source>
</evidence>
<dbReference type="PANTHER" id="PTHR24637">
    <property type="entry name" value="COLLAGEN"/>
    <property type="match status" value="1"/>
</dbReference>
<dbReference type="OrthoDB" id="5990555at2759"/>
<dbReference type="Proteomes" id="UP000225706">
    <property type="component" value="Unassembled WGS sequence"/>
</dbReference>
<comment type="caution">
    <text evidence="2">The sequence shown here is derived from an EMBL/GenBank/DDBJ whole genome shotgun (WGS) entry which is preliminary data.</text>
</comment>
<dbReference type="GO" id="GO:0005581">
    <property type="term" value="C:collagen trimer"/>
    <property type="evidence" value="ECO:0007669"/>
    <property type="project" value="UniProtKB-KW"/>
</dbReference>
<evidence type="ECO:0000313" key="2">
    <source>
        <dbReference type="EMBL" id="PFX21388.1"/>
    </source>
</evidence>
<gene>
    <name evidence="2" type="primary">col6a1</name>
    <name evidence="2" type="ORF">AWC38_SpisGene14142</name>
</gene>
<proteinExistence type="predicted"/>
<evidence type="ECO:0000313" key="3">
    <source>
        <dbReference type="Proteomes" id="UP000225706"/>
    </source>
</evidence>
<keyword evidence="2" id="KW-0176">Collagen</keyword>
<organism evidence="2 3">
    <name type="scientific">Stylophora pistillata</name>
    <name type="common">Smooth cauliflower coral</name>
    <dbReference type="NCBI Taxonomy" id="50429"/>
    <lineage>
        <taxon>Eukaryota</taxon>
        <taxon>Metazoa</taxon>
        <taxon>Cnidaria</taxon>
        <taxon>Anthozoa</taxon>
        <taxon>Hexacorallia</taxon>
        <taxon>Scleractinia</taxon>
        <taxon>Astrocoeniina</taxon>
        <taxon>Pocilloporidae</taxon>
        <taxon>Stylophora</taxon>
    </lineage>
</organism>
<sequence length="607" mass="63074">MNLATKALPGLAKGALSSLGNFAADKTLEAGQSGGLTNPHGIDGGLIIPNSKIQQPLPIGKLLSEKQKRDIPTALQSGGDLKMKPTKRQSGGFLGTLLASISVPILLKALTGNGMQNRKPRGRGLQNRSSSGGPDKEVQVKKGPAGPPGPKGEKGDAGPAGPAGSKGDTGPQGPACSKGDTGPQGPAGSKGDTGPQGPAGSKGDTGPQVSAGPAGPAGPSGSKGETGPAGSQGTRGPAGPQGSKGDTSSQGPRGPEGSQGPRGPAGSEGSNVDLSNYLDRTKGGDLQKALKFVSSHGADRQISGLSDQPLNGTAAVNLNKLNTELGKKADTSVVLNGLSAKLDITTFNTQIATKPNTTSVLLLDRSQKMTGNLDLNGNDVINSKRENYLGMTTAQQSTYENSNTLVSRYEAGSIKRHLQAYLDITTLSNVNQPYVDNVKKTVSSFRNIVNKQILDARKRKIINLPDTFSDNDEAVSKKYVDQTVKTVESLAQTKVNKSGDTMTGNLNLGNNKEINSAAPNSGGDLCNKTYVDTLVGTTKTNLEKHVNDHLAHSIRTTNLKNDLDYIMNGVIGDEFSDEDDITGKVQVSKDFHKFNKSTKPFDLLLDT</sequence>
<reference evidence="3" key="1">
    <citation type="journal article" date="2017" name="bioRxiv">
        <title>Comparative analysis of the genomes of Stylophora pistillata and Acropora digitifera provides evidence for extensive differences between species of corals.</title>
        <authorList>
            <person name="Voolstra C.R."/>
            <person name="Li Y."/>
            <person name="Liew Y.J."/>
            <person name="Baumgarten S."/>
            <person name="Zoccola D."/>
            <person name="Flot J.-F."/>
            <person name="Tambutte S."/>
            <person name="Allemand D."/>
            <person name="Aranda M."/>
        </authorList>
    </citation>
    <scope>NUCLEOTIDE SEQUENCE [LARGE SCALE GENOMIC DNA]</scope>
</reference>
<dbReference type="Pfam" id="PF01391">
    <property type="entry name" value="Collagen"/>
    <property type="match status" value="1"/>
</dbReference>